<feature type="transmembrane region" description="Helical" evidence="1">
    <location>
        <begin position="160"/>
        <end position="179"/>
    </location>
</feature>
<dbReference type="EMBL" id="DWYY01000074">
    <property type="protein sequence ID" value="HJA92889.1"/>
    <property type="molecule type" value="Genomic_DNA"/>
</dbReference>
<gene>
    <name evidence="2" type="ORF">H9717_07200</name>
</gene>
<reference evidence="2" key="2">
    <citation type="submission" date="2021-04" db="EMBL/GenBank/DDBJ databases">
        <authorList>
            <person name="Gilroy R."/>
        </authorList>
    </citation>
    <scope>NUCLEOTIDE SEQUENCE</scope>
    <source>
        <strain evidence="2">CHK179-7159</strain>
    </source>
</reference>
<dbReference type="AlphaFoldDB" id="A0A9D2I6S0"/>
<keyword evidence="1" id="KW-1133">Transmembrane helix</keyword>
<feature type="transmembrane region" description="Helical" evidence="1">
    <location>
        <begin position="186"/>
        <end position="203"/>
    </location>
</feature>
<feature type="transmembrane region" description="Helical" evidence="1">
    <location>
        <begin position="76"/>
        <end position="93"/>
    </location>
</feature>
<protein>
    <submittedName>
        <fullName evidence="2">Uncharacterized protein</fullName>
    </submittedName>
</protein>
<feature type="transmembrane region" description="Helical" evidence="1">
    <location>
        <begin position="119"/>
        <end position="140"/>
    </location>
</feature>
<sequence length="426" mass="48859">MGTVTTGTITSGKKAWEKRIGQVGMACFWAGLLLELLIVVVELSAWTNPFEGQLFRLTFLLFAVKMACSRFTVREWLWLLFFGVLAGICYLCSDRDEAVRLVVFCAAFRGVDVKKALKLAFSVTLAGCLMLALLAVFGIFGNMYIIDDGDRGLRYCFGLGHPNACYCMFWALATLGIYLWHEKMKLWHYGLIALAGILLFLPTRSRTGMIFLFFTLALSLLLAYGKKAREGKLLYVLGIAAFLICVLLSVWIAYYEPYQGPFYTHIDRFITGRITSMNTLEGGGGMLRNWRLFSRPENVKYFDLGYVRLFYWYGILPGAVYVIMYALLMWECRRRKDPLGFMMLLSFALYTMLEAHFVSVYMGRNYALFLMGAYWGGIVGKREDRQKGDEGERKEYFWQVPRLIFHFFNSALKSCRRGERGKDLCV</sequence>
<comment type="caution">
    <text evidence="2">The sequence shown here is derived from an EMBL/GenBank/DDBJ whole genome shotgun (WGS) entry which is preliminary data.</text>
</comment>
<feature type="transmembrane region" description="Helical" evidence="1">
    <location>
        <begin position="209"/>
        <end position="226"/>
    </location>
</feature>
<keyword evidence="1" id="KW-0812">Transmembrane</keyword>
<accession>A0A9D2I6S0</accession>
<reference evidence="2" key="1">
    <citation type="journal article" date="2021" name="PeerJ">
        <title>Extensive microbial diversity within the chicken gut microbiome revealed by metagenomics and culture.</title>
        <authorList>
            <person name="Gilroy R."/>
            <person name="Ravi A."/>
            <person name="Getino M."/>
            <person name="Pursley I."/>
            <person name="Horton D.L."/>
            <person name="Alikhan N.F."/>
            <person name="Baker D."/>
            <person name="Gharbi K."/>
            <person name="Hall N."/>
            <person name="Watson M."/>
            <person name="Adriaenssens E.M."/>
            <person name="Foster-Nyarko E."/>
            <person name="Jarju S."/>
            <person name="Secka A."/>
            <person name="Antonio M."/>
            <person name="Oren A."/>
            <person name="Chaudhuri R.R."/>
            <person name="La Ragione R."/>
            <person name="Hildebrand F."/>
            <person name="Pallen M.J."/>
        </authorList>
    </citation>
    <scope>NUCLEOTIDE SEQUENCE</scope>
    <source>
        <strain evidence="2">CHK179-7159</strain>
    </source>
</reference>
<feature type="transmembrane region" description="Helical" evidence="1">
    <location>
        <begin position="233"/>
        <end position="254"/>
    </location>
</feature>
<dbReference type="Proteomes" id="UP000886858">
    <property type="component" value="Unassembled WGS sequence"/>
</dbReference>
<evidence type="ECO:0000313" key="2">
    <source>
        <dbReference type="EMBL" id="HJA92889.1"/>
    </source>
</evidence>
<evidence type="ECO:0000256" key="1">
    <source>
        <dbReference type="SAM" id="Phobius"/>
    </source>
</evidence>
<proteinExistence type="predicted"/>
<evidence type="ECO:0000313" key="3">
    <source>
        <dbReference type="Proteomes" id="UP000886858"/>
    </source>
</evidence>
<feature type="transmembrane region" description="Helical" evidence="1">
    <location>
        <begin position="310"/>
        <end position="328"/>
    </location>
</feature>
<feature type="transmembrane region" description="Helical" evidence="1">
    <location>
        <begin position="340"/>
        <end position="358"/>
    </location>
</feature>
<feature type="transmembrane region" description="Helical" evidence="1">
    <location>
        <begin position="23"/>
        <end position="46"/>
    </location>
</feature>
<organism evidence="2 3">
    <name type="scientific">Candidatus Eisenbergiella merdipullorum</name>
    <dbReference type="NCBI Taxonomy" id="2838553"/>
    <lineage>
        <taxon>Bacteria</taxon>
        <taxon>Bacillati</taxon>
        <taxon>Bacillota</taxon>
        <taxon>Clostridia</taxon>
        <taxon>Lachnospirales</taxon>
        <taxon>Lachnospiraceae</taxon>
        <taxon>Eisenbergiella</taxon>
    </lineage>
</organism>
<keyword evidence="1" id="KW-0472">Membrane</keyword>
<name>A0A9D2I6S0_9FIRM</name>